<comment type="caution">
    <text evidence="1">The sequence shown here is derived from an EMBL/GenBank/DDBJ whole genome shotgun (WGS) entry which is preliminary data.</text>
</comment>
<dbReference type="SUPFAM" id="SSF56300">
    <property type="entry name" value="Metallo-dependent phosphatases"/>
    <property type="match status" value="1"/>
</dbReference>
<reference evidence="1" key="1">
    <citation type="submission" date="2023-06" db="EMBL/GenBank/DDBJ databases">
        <authorList>
            <person name="Kurt Z."/>
        </authorList>
    </citation>
    <scope>NUCLEOTIDE SEQUENCE</scope>
</reference>
<proteinExistence type="predicted"/>
<dbReference type="InterPro" id="IPR029052">
    <property type="entry name" value="Metallo-depent_PP-like"/>
</dbReference>
<reference evidence="2 3" key="2">
    <citation type="submission" date="2024-07" db="EMBL/GenBank/DDBJ databases">
        <authorList>
            <person name="Akdeniz Z."/>
        </authorList>
    </citation>
    <scope>NUCLEOTIDE SEQUENCE [LARGE SCALE GENOMIC DNA]</scope>
</reference>
<dbReference type="EMBL" id="CATOUU010000720">
    <property type="protein sequence ID" value="CAI9943869.1"/>
    <property type="molecule type" value="Genomic_DNA"/>
</dbReference>
<organism evidence="1">
    <name type="scientific">Hexamita inflata</name>
    <dbReference type="NCBI Taxonomy" id="28002"/>
    <lineage>
        <taxon>Eukaryota</taxon>
        <taxon>Metamonada</taxon>
        <taxon>Diplomonadida</taxon>
        <taxon>Hexamitidae</taxon>
        <taxon>Hexamitinae</taxon>
        <taxon>Hexamita</taxon>
    </lineage>
</organism>
<evidence type="ECO:0000313" key="1">
    <source>
        <dbReference type="EMBL" id="CAI9943869.1"/>
    </source>
</evidence>
<accession>A0AA86U7A8</accession>
<gene>
    <name evidence="1" type="ORF">HINF_LOCUS31514</name>
    <name evidence="2" type="ORF">HINF_LOCUS36591</name>
</gene>
<dbReference type="Proteomes" id="UP001642409">
    <property type="component" value="Unassembled WGS sequence"/>
</dbReference>
<dbReference type="EMBL" id="CAXDID020000135">
    <property type="protein sequence ID" value="CAL6036818.1"/>
    <property type="molecule type" value="Genomic_DNA"/>
</dbReference>
<sequence>MFILHYCYEQYNFSLVNGRSKNFFQKVNQIGFYFIHVQILNPINNIEVDNGIQFIINNSNLGMECEHNFIVVHFPVYSTGDLGSHKYFSERIEQLISNPELKIRATFSGHDHIFSSYRKNNVYSFINGAGGGKIDQMTNTEKYGNRTWSGKEIHGKQKIVSDNCYGYDLHIDSWMKFTRTEVNIYNDKIVYDVRDLDSDTILKSYEQPI</sequence>
<name>A0AA86U7A8_9EUKA</name>
<dbReference type="Gene3D" id="3.60.21.10">
    <property type="match status" value="1"/>
</dbReference>
<protein>
    <submittedName>
        <fullName evidence="1">Calcineurin-like phosphoesterase superfamily domain-containing protein</fullName>
    </submittedName>
    <submittedName>
        <fullName evidence="2">Calcineurin-like_phosphoesterase superfamily domain-containing protein</fullName>
    </submittedName>
</protein>
<evidence type="ECO:0000313" key="2">
    <source>
        <dbReference type="EMBL" id="CAL6036818.1"/>
    </source>
</evidence>
<dbReference type="AlphaFoldDB" id="A0AA86U7A8"/>
<keyword evidence="3" id="KW-1185">Reference proteome</keyword>
<evidence type="ECO:0000313" key="3">
    <source>
        <dbReference type="Proteomes" id="UP001642409"/>
    </source>
</evidence>